<evidence type="ECO:0000313" key="1">
    <source>
        <dbReference type="EMBL" id="KAI9508359.1"/>
    </source>
</evidence>
<gene>
    <name evidence="1" type="ORF">F5148DRAFT_1275780</name>
</gene>
<evidence type="ECO:0000313" key="2">
    <source>
        <dbReference type="Proteomes" id="UP001207468"/>
    </source>
</evidence>
<reference evidence="1" key="1">
    <citation type="submission" date="2021-03" db="EMBL/GenBank/DDBJ databases">
        <title>Evolutionary priming and transition to the ectomycorrhizal habit in an iconic lineage of mushroom-forming fungi: is preadaptation a requirement?</title>
        <authorList>
            <consortium name="DOE Joint Genome Institute"/>
            <person name="Looney B.P."/>
            <person name="Miyauchi S."/>
            <person name="Morin E."/>
            <person name="Drula E."/>
            <person name="Courty P.E."/>
            <person name="Chicoki N."/>
            <person name="Fauchery L."/>
            <person name="Kohler A."/>
            <person name="Kuo A."/>
            <person name="LaButti K."/>
            <person name="Pangilinan J."/>
            <person name="Lipzen A."/>
            <person name="Riley R."/>
            <person name="Andreopoulos W."/>
            <person name="He G."/>
            <person name="Johnson J."/>
            <person name="Barry K.W."/>
            <person name="Grigoriev I.V."/>
            <person name="Nagy L."/>
            <person name="Hibbett D."/>
            <person name="Henrissat B."/>
            <person name="Matheny P.B."/>
            <person name="Labbe J."/>
            <person name="Martin A.F."/>
        </authorList>
    </citation>
    <scope>NUCLEOTIDE SEQUENCE</scope>
    <source>
        <strain evidence="1">BPL698</strain>
    </source>
</reference>
<name>A0ACC0UB83_9AGAM</name>
<keyword evidence="2" id="KW-1185">Reference proteome</keyword>
<comment type="caution">
    <text evidence="1">The sequence shown here is derived from an EMBL/GenBank/DDBJ whole genome shotgun (WGS) entry which is preliminary data.</text>
</comment>
<dbReference type="EMBL" id="JAGFNK010000094">
    <property type="protein sequence ID" value="KAI9508359.1"/>
    <property type="molecule type" value="Genomic_DNA"/>
</dbReference>
<organism evidence="1 2">
    <name type="scientific">Russula earlei</name>
    <dbReference type="NCBI Taxonomy" id="71964"/>
    <lineage>
        <taxon>Eukaryota</taxon>
        <taxon>Fungi</taxon>
        <taxon>Dikarya</taxon>
        <taxon>Basidiomycota</taxon>
        <taxon>Agaricomycotina</taxon>
        <taxon>Agaricomycetes</taxon>
        <taxon>Russulales</taxon>
        <taxon>Russulaceae</taxon>
        <taxon>Russula</taxon>
    </lineage>
</organism>
<dbReference type="Proteomes" id="UP001207468">
    <property type="component" value="Unassembled WGS sequence"/>
</dbReference>
<proteinExistence type="predicted"/>
<protein>
    <submittedName>
        <fullName evidence="1">Uncharacterized protein</fullName>
    </submittedName>
</protein>
<accession>A0ACC0UB83</accession>
<sequence>MTAQHRYRGHRRRSFICADVGQLVELRAHQRTYDGAYMRTALGMLGYSLTVLRLFDRHFYRIGLVFAILAFLLCACAFFRARHTRHNYVDGDNADDPSNMSAIPTVGQEHMQSFGRPFITAGRIVALVACVVAATEIALFILIFLI</sequence>